<keyword evidence="2" id="KW-1185">Reference proteome</keyword>
<name>A0ABX7PCB0_9BACT</name>
<reference evidence="1 2" key="1">
    <citation type="submission" date="2021-02" db="EMBL/GenBank/DDBJ databases">
        <title>De Novo genome assembly of isolated myxobacteria.</title>
        <authorList>
            <person name="Stevens D.C."/>
        </authorList>
    </citation>
    <scope>NUCLEOTIDE SEQUENCE [LARGE SCALE GENOMIC DNA]</scope>
    <source>
        <strain evidence="2">SCPEA02</strain>
    </source>
</reference>
<evidence type="ECO:0000313" key="2">
    <source>
        <dbReference type="Proteomes" id="UP000662747"/>
    </source>
</evidence>
<dbReference type="Proteomes" id="UP000662747">
    <property type="component" value="Chromosome"/>
</dbReference>
<dbReference type="EMBL" id="CP071090">
    <property type="protein sequence ID" value="QSQ28083.1"/>
    <property type="molecule type" value="Genomic_DNA"/>
</dbReference>
<accession>A0ABX7PCB0</accession>
<proteinExistence type="predicted"/>
<evidence type="ECO:0000313" key="1">
    <source>
        <dbReference type="EMBL" id="QSQ28083.1"/>
    </source>
</evidence>
<protein>
    <submittedName>
        <fullName evidence="1">Uncharacterized protein</fullName>
    </submittedName>
</protein>
<gene>
    <name evidence="1" type="ORF">JY651_12910</name>
</gene>
<organism evidence="1 2">
    <name type="scientific">Pyxidicoccus parkwayensis</name>
    <dbReference type="NCBI Taxonomy" id="2813578"/>
    <lineage>
        <taxon>Bacteria</taxon>
        <taxon>Pseudomonadati</taxon>
        <taxon>Myxococcota</taxon>
        <taxon>Myxococcia</taxon>
        <taxon>Myxococcales</taxon>
        <taxon>Cystobacterineae</taxon>
        <taxon>Myxococcaceae</taxon>
        <taxon>Pyxidicoccus</taxon>
    </lineage>
</organism>
<sequence>MVGTLLHGCMGPSGATVVTGLTEPKQIRFVTVVKPDLEEGVGGWQVSCIHIRLTRSGTGESFLCRFGIEMPVRNREGPVSVPLAQRVASERINETAYSVLGSATPASPLGVLCETLKGALAPRIAGSIVGAMMTYRCHKDTVPVEFGDFVL</sequence>